<proteinExistence type="predicted"/>
<name>A0AAI9AG31_9BACT</name>
<reference evidence="2 3" key="1">
    <citation type="journal article" date="2011" name="Stand. Genomic Sci.">
        <title>Draft genome sequence of Caminibacter mediatlanticus strain TB-2, an epsilonproteobacterium isolated from a deep-sea hydrothermal vent.</title>
        <authorList>
            <person name="Giovannelli D."/>
            <person name="Ferriera S."/>
            <person name="Johnson J."/>
            <person name="Kravitz S."/>
            <person name="Perez-Rodriguez I."/>
            <person name="Ricci J."/>
            <person name="O'Brien C."/>
            <person name="Voordeckers J.W."/>
            <person name="Bini E."/>
            <person name="Vetriani C."/>
        </authorList>
    </citation>
    <scope>NUCLEOTIDE SEQUENCE [LARGE SCALE GENOMIC DNA]</scope>
    <source>
        <strain evidence="2 3">TB-2</strain>
    </source>
</reference>
<feature type="transmembrane region" description="Helical" evidence="1">
    <location>
        <begin position="257"/>
        <end position="277"/>
    </location>
</feature>
<feature type="transmembrane region" description="Helical" evidence="1">
    <location>
        <begin position="121"/>
        <end position="150"/>
    </location>
</feature>
<organism evidence="2 3">
    <name type="scientific">Caminibacter mediatlanticus TB-2</name>
    <dbReference type="NCBI Taxonomy" id="391592"/>
    <lineage>
        <taxon>Bacteria</taxon>
        <taxon>Pseudomonadati</taxon>
        <taxon>Campylobacterota</taxon>
        <taxon>Epsilonproteobacteria</taxon>
        <taxon>Nautiliales</taxon>
        <taxon>Nautiliaceae</taxon>
        <taxon>Caminibacter</taxon>
    </lineage>
</organism>
<protein>
    <recommendedName>
        <fullName evidence="4">EpsG family protein</fullName>
    </recommendedName>
</protein>
<feature type="transmembrane region" description="Helical" evidence="1">
    <location>
        <begin position="156"/>
        <end position="177"/>
    </location>
</feature>
<keyword evidence="1" id="KW-0472">Membrane</keyword>
<evidence type="ECO:0000256" key="1">
    <source>
        <dbReference type="SAM" id="Phobius"/>
    </source>
</evidence>
<feature type="transmembrane region" description="Helical" evidence="1">
    <location>
        <begin position="314"/>
        <end position="337"/>
    </location>
</feature>
<gene>
    <name evidence="2" type="ORF">CMTB2_04317</name>
</gene>
<dbReference type="AlphaFoldDB" id="A0AAI9AG31"/>
<dbReference type="InterPro" id="IPR049458">
    <property type="entry name" value="EpsG-like"/>
</dbReference>
<feature type="transmembrane region" description="Helical" evidence="1">
    <location>
        <begin position="189"/>
        <end position="206"/>
    </location>
</feature>
<dbReference type="RefSeq" id="WP_007475572.1">
    <property type="nucleotide sequence ID" value="NZ_ABCJ01000013.1"/>
</dbReference>
<dbReference type="Proteomes" id="UP000003288">
    <property type="component" value="Unassembled WGS sequence"/>
</dbReference>
<sequence>MAIYFIIYFICAYIALFLDKKQQKNILLFIVFGVFLSFIIGFRYQVGGDWYNYLAHYEFTKHETINEILKRPEILHYLLNWIAAKNNWGVYFTNVIYGIIFTVGLIKFVKNEPYPWLEITVAIPYLFLVVSMGYSRQGVAIGLFMLAITYLRENKFYLYVILILIATLFHKTAILLLPLGVFLYGKNKILKYLMIVPIIYGTYTLFSSEGGRQLWQNYVVAGMISSGAKIRVAMTFLAALIFFYVKDKWKEKYNDYEFWKWISILSLVALVLVNFASTAVDRIALYFIPLQLVVFGRLPELLKDKIIPNTVKVLIVVYYFFVIYVWLNYATFSGWWIPYQNILLKDVF</sequence>
<accession>A0AAI9AG31</accession>
<feature type="transmembrane region" description="Helical" evidence="1">
    <location>
        <begin position="26"/>
        <end position="44"/>
    </location>
</feature>
<keyword evidence="1" id="KW-0812">Transmembrane</keyword>
<comment type="caution">
    <text evidence="2">The sequence shown here is derived from an EMBL/GenBank/DDBJ whole genome shotgun (WGS) entry which is preliminary data.</text>
</comment>
<evidence type="ECO:0000313" key="2">
    <source>
        <dbReference type="EMBL" id="EDM22992.1"/>
    </source>
</evidence>
<feature type="transmembrane region" description="Helical" evidence="1">
    <location>
        <begin position="218"/>
        <end position="245"/>
    </location>
</feature>
<dbReference type="EMBL" id="ABCJ01000013">
    <property type="protein sequence ID" value="EDM22992.1"/>
    <property type="molecule type" value="Genomic_DNA"/>
</dbReference>
<keyword evidence="1" id="KW-1133">Transmembrane helix</keyword>
<evidence type="ECO:0000313" key="3">
    <source>
        <dbReference type="Proteomes" id="UP000003288"/>
    </source>
</evidence>
<feature type="transmembrane region" description="Helical" evidence="1">
    <location>
        <begin position="88"/>
        <end position="109"/>
    </location>
</feature>
<dbReference type="Pfam" id="PF14897">
    <property type="entry name" value="EpsG"/>
    <property type="match status" value="1"/>
</dbReference>
<evidence type="ECO:0008006" key="4">
    <source>
        <dbReference type="Google" id="ProtNLM"/>
    </source>
</evidence>